<evidence type="ECO:0000313" key="1">
    <source>
        <dbReference type="EMBL" id="MBB6143005.1"/>
    </source>
</evidence>
<dbReference type="Proteomes" id="UP000538666">
    <property type="component" value="Unassembled WGS sequence"/>
</dbReference>
<protein>
    <submittedName>
        <fullName evidence="1">Uncharacterized protein</fullName>
    </submittedName>
</protein>
<comment type="caution">
    <text evidence="1">The sequence shown here is derived from an EMBL/GenBank/DDBJ whole genome shotgun (WGS) entry which is preliminary data.</text>
</comment>
<sequence length="45" mass="5099">MISSDTQQLDKQRWVMSNTDESVEKLSEKNSVVVLRQAQFGRATG</sequence>
<dbReference type="EMBL" id="JACHEK010000002">
    <property type="protein sequence ID" value="MBB6143005.1"/>
    <property type="molecule type" value="Genomic_DNA"/>
</dbReference>
<accession>A0A841JRG5</accession>
<keyword evidence="2" id="KW-1185">Reference proteome</keyword>
<proteinExistence type="predicted"/>
<name>A0A841JRG5_9BACT</name>
<gene>
    <name evidence="1" type="ORF">HNQ77_000949</name>
</gene>
<evidence type="ECO:0000313" key="2">
    <source>
        <dbReference type="Proteomes" id="UP000538666"/>
    </source>
</evidence>
<organism evidence="1 2">
    <name type="scientific">Silvibacterium bohemicum</name>
    <dbReference type="NCBI Taxonomy" id="1577686"/>
    <lineage>
        <taxon>Bacteria</taxon>
        <taxon>Pseudomonadati</taxon>
        <taxon>Acidobacteriota</taxon>
        <taxon>Terriglobia</taxon>
        <taxon>Terriglobales</taxon>
        <taxon>Acidobacteriaceae</taxon>
        <taxon>Silvibacterium</taxon>
    </lineage>
</organism>
<reference evidence="1 2" key="1">
    <citation type="submission" date="2020-08" db="EMBL/GenBank/DDBJ databases">
        <title>Genomic Encyclopedia of Type Strains, Phase IV (KMG-IV): sequencing the most valuable type-strain genomes for metagenomic binning, comparative biology and taxonomic classification.</title>
        <authorList>
            <person name="Goeker M."/>
        </authorList>
    </citation>
    <scope>NUCLEOTIDE SEQUENCE [LARGE SCALE GENOMIC DNA]</scope>
    <source>
        <strain evidence="1 2">DSM 103733</strain>
    </source>
</reference>
<dbReference type="AlphaFoldDB" id="A0A841JRG5"/>